<feature type="compositionally biased region" description="Polar residues" evidence="4">
    <location>
        <begin position="847"/>
        <end position="875"/>
    </location>
</feature>
<comment type="subcellular location">
    <subcellularLocation>
        <location evidence="2">Synapse</location>
    </subcellularLocation>
</comment>
<dbReference type="Pfam" id="PF00168">
    <property type="entry name" value="C2"/>
    <property type="match status" value="1"/>
</dbReference>
<dbReference type="WBParaSite" id="Pan_g14266.t1">
    <property type="protein sequence ID" value="Pan_g14266.t1"/>
    <property type="gene ID" value="Pan_g14266"/>
</dbReference>
<dbReference type="Gene3D" id="2.60.40.150">
    <property type="entry name" value="C2 domain"/>
    <property type="match status" value="1"/>
</dbReference>
<feature type="region of interest" description="Disordered" evidence="4">
    <location>
        <begin position="217"/>
        <end position="301"/>
    </location>
</feature>
<dbReference type="GO" id="GO:0031267">
    <property type="term" value="F:small GTPase binding"/>
    <property type="evidence" value="ECO:0007669"/>
    <property type="project" value="InterPro"/>
</dbReference>
<accession>A0A7E4UY81</accession>
<dbReference type="PROSITE" id="PS50106">
    <property type="entry name" value="PDZ"/>
    <property type="match status" value="1"/>
</dbReference>
<evidence type="ECO:0000313" key="8">
    <source>
        <dbReference type="WBParaSite" id="Pan_g14266.t1"/>
    </source>
</evidence>
<feature type="compositionally biased region" description="Low complexity" evidence="4">
    <location>
        <begin position="292"/>
        <end position="301"/>
    </location>
</feature>
<feature type="region of interest" description="Disordered" evidence="4">
    <location>
        <begin position="71"/>
        <end position="92"/>
    </location>
</feature>
<dbReference type="InterPro" id="IPR035892">
    <property type="entry name" value="C2_domain_sf"/>
</dbReference>
<dbReference type="PANTHER" id="PTHR12157">
    <property type="entry name" value="REGULATING SYNAPTIC MEMBRANE EXOCYTOSIS PROTEIN"/>
    <property type="match status" value="1"/>
</dbReference>
<keyword evidence="3" id="KW-0175">Coiled coil</keyword>
<dbReference type="Proteomes" id="UP000492821">
    <property type="component" value="Unassembled WGS sequence"/>
</dbReference>
<dbReference type="InterPro" id="IPR000008">
    <property type="entry name" value="C2_dom"/>
</dbReference>
<evidence type="ECO:0000313" key="7">
    <source>
        <dbReference type="Proteomes" id="UP000492821"/>
    </source>
</evidence>
<feature type="coiled-coil region" evidence="3">
    <location>
        <begin position="777"/>
        <end position="815"/>
    </location>
</feature>
<feature type="compositionally biased region" description="Basic and acidic residues" evidence="4">
    <location>
        <begin position="32"/>
        <end position="41"/>
    </location>
</feature>
<dbReference type="Pfam" id="PF00595">
    <property type="entry name" value="PDZ"/>
    <property type="match status" value="1"/>
</dbReference>
<dbReference type="GO" id="GO:0016020">
    <property type="term" value="C:membrane"/>
    <property type="evidence" value="ECO:0007669"/>
    <property type="project" value="InterPro"/>
</dbReference>
<reference evidence="8" key="2">
    <citation type="submission" date="2020-10" db="UniProtKB">
        <authorList>
            <consortium name="WormBaseParasite"/>
        </authorList>
    </citation>
    <scope>IDENTIFICATION</scope>
</reference>
<dbReference type="SUPFAM" id="SSF49562">
    <property type="entry name" value="C2 domain (Calcium/lipid-binding domain, CaLB)"/>
    <property type="match status" value="1"/>
</dbReference>
<evidence type="ECO:0000259" key="5">
    <source>
        <dbReference type="PROSITE" id="PS50004"/>
    </source>
</evidence>
<name>A0A7E4UY81_PANRE</name>
<feature type="region of interest" description="Disordered" evidence="4">
    <location>
        <begin position="1"/>
        <end position="55"/>
    </location>
</feature>
<feature type="region of interest" description="Disordered" evidence="4">
    <location>
        <begin position="845"/>
        <end position="875"/>
    </location>
</feature>
<protein>
    <submittedName>
        <fullName evidence="8">C2 domain-containing protein</fullName>
    </submittedName>
</protein>
<feature type="compositionally biased region" description="Polar residues" evidence="4">
    <location>
        <begin position="347"/>
        <end position="364"/>
    </location>
</feature>
<evidence type="ECO:0000259" key="6">
    <source>
        <dbReference type="PROSITE" id="PS50106"/>
    </source>
</evidence>
<feature type="compositionally biased region" description="Polar residues" evidence="4">
    <location>
        <begin position="231"/>
        <end position="248"/>
    </location>
</feature>
<evidence type="ECO:0000256" key="1">
    <source>
        <dbReference type="ARBA" id="ARBA00023018"/>
    </source>
</evidence>
<dbReference type="AlphaFoldDB" id="A0A7E4UY81"/>
<feature type="domain" description="C2" evidence="5">
    <location>
        <begin position="1102"/>
        <end position="1226"/>
    </location>
</feature>
<feature type="region of interest" description="Disordered" evidence="4">
    <location>
        <begin position="324"/>
        <end position="364"/>
    </location>
</feature>
<proteinExistence type="predicted"/>
<feature type="domain" description="PDZ" evidence="6">
    <location>
        <begin position="924"/>
        <end position="1011"/>
    </location>
</feature>
<evidence type="ECO:0000256" key="2">
    <source>
        <dbReference type="ARBA" id="ARBA00034103"/>
    </source>
</evidence>
<feature type="compositionally biased region" description="Basic and acidic residues" evidence="4">
    <location>
        <begin position="1039"/>
        <end position="1051"/>
    </location>
</feature>
<dbReference type="GO" id="GO:0045202">
    <property type="term" value="C:synapse"/>
    <property type="evidence" value="ECO:0007669"/>
    <property type="project" value="UniProtKB-SubCell"/>
</dbReference>
<dbReference type="CDD" id="cd06714">
    <property type="entry name" value="PDZ_RIM-like"/>
    <property type="match status" value="1"/>
</dbReference>
<dbReference type="InterPro" id="IPR039032">
    <property type="entry name" value="Rim-like"/>
</dbReference>
<feature type="region of interest" description="Disordered" evidence="4">
    <location>
        <begin position="1039"/>
        <end position="1097"/>
    </location>
</feature>
<keyword evidence="1" id="KW-0770">Synapse</keyword>
<dbReference type="PANTHER" id="PTHR12157:SF21">
    <property type="entry name" value="RAB3 INTERACTING MOLECULE, ISOFORM F"/>
    <property type="match status" value="1"/>
</dbReference>
<dbReference type="SMART" id="SM00228">
    <property type="entry name" value="PDZ"/>
    <property type="match status" value="1"/>
</dbReference>
<evidence type="ECO:0000256" key="4">
    <source>
        <dbReference type="SAM" id="MobiDB-lite"/>
    </source>
</evidence>
<organism evidence="7 8">
    <name type="scientific">Panagrellus redivivus</name>
    <name type="common">Microworm</name>
    <dbReference type="NCBI Taxonomy" id="6233"/>
    <lineage>
        <taxon>Eukaryota</taxon>
        <taxon>Metazoa</taxon>
        <taxon>Ecdysozoa</taxon>
        <taxon>Nematoda</taxon>
        <taxon>Chromadorea</taxon>
        <taxon>Rhabditida</taxon>
        <taxon>Tylenchina</taxon>
        <taxon>Panagrolaimomorpha</taxon>
        <taxon>Panagrolaimoidea</taxon>
        <taxon>Panagrolaimidae</taxon>
        <taxon>Panagrellus</taxon>
    </lineage>
</organism>
<keyword evidence="7" id="KW-1185">Reference proteome</keyword>
<feature type="compositionally biased region" description="Polar residues" evidence="4">
    <location>
        <begin position="1081"/>
        <end position="1097"/>
    </location>
</feature>
<dbReference type="PROSITE" id="PS50004">
    <property type="entry name" value="C2"/>
    <property type="match status" value="1"/>
</dbReference>
<feature type="compositionally biased region" description="Polar residues" evidence="4">
    <location>
        <begin position="255"/>
        <end position="273"/>
    </location>
</feature>
<evidence type="ECO:0000256" key="3">
    <source>
        <dbReference type="SAM" id="Coils"/>
    </source>
</evidence>
<dbReference type="SMART" id="SM00239">
    <property type="entry name" value="C2"/>
    <property type="match status" value="1"/>
</dbReference>
<dbReference type="InterPro" id="IPR036034">
    <property type="entry name" value="PDZ_sf"/>
</dbReference>
<dbReference type="Gene3D" id="2.30.42.10">
    <property type="match status" value="1"/>
</dbReference>
<dbReference type="GO" id="GO:0006887">
    <property type="term" value="P:exocytosis"/>
    <property type="evidence" value="ECO:0007669"/>
    <property type="project" value="InterPro"/>
</dbReference>
<reference evidence="7" key="1">
    <citation type="journal article" date="2013" name="Genetics">
        <title>The draft genome and transcriptome of Panagrellus redivivus are shaped by the harsh demands of a free-living lifestyle.</title>
        <authorList>
            <person name="Srinivasan J."/>
            <person name="Dillman A.R."/>
            <person name="Macchietto M.G."/>
            <person name="Heikkinen L."/>
            <person name="Lakso M."/>
            <person name="Fracchia K.M."/>
            <person name="Antoshechkin I."/>
            <person name="Mortazavi A."/>
            <person name="Wong G."/>
            <person name="Sternberg P.W."/>
        </authorList>
    </citation>
    <scope>NUCLEOTIDE SEQUENCE [LARGE SCALE GENOMIC DNA]</scope>
    <source>
        <strain evidence="7">MT8872</strain>
    </source>
</reference>
<sequence>MGRRKLPSLPQPYVGSNAASNAPVYYTSSGPEAKDTSDRRNGVPGTILFDPSTASTTTRLTSAARMAPMHGMSSASSTHTLPRPSSAMGSGTTAHPVDPAILPGATFKVAPQSTAKTIIMQDGDLSTGTKQRKPAKMTDTMSRVMLKKELREVLLQRRDKLDACEIEANHRQYVINRMLNSGLMPEARPDEVPAVIKCDLPEDIVRNAQIVPPQRMYSSMRPDRTNRGVGTDSTARTKTVSEGTSTSRDWGYAGHNSQPTQRQFNMTTTSGNKKSIAVQCDAPPKTVGTQATYTSSSSYNPTSSLIQQIKAESADFALWSKRNAETQTDTSADSARPKKVPKPRTSILMNPTTTASQSTSNEPNLLESTQRYFEEYDRRLREAAGVRFDKQRFNFTDNDIEHKQQQIFNELAQRREKISSMIDLRYLQQQHSARLGSQPHLPSSDYASTVPHYGSLPRIDYPARRISPQQRDFTLRYGATNQQRQPPYSYGSLPRNYERYLDSTFNDDSRFAQNILPQPSMPMTAPSNISRSMYNLNQTENYYPQFMPESTFTRQPTAQYGRSLNYIDQMLPADDLYGSSRNINTGTLTGRDNMLSQYANYLNNQFLLTQHDPLAEEQPAPPPHSYNLSPSLPPPMEDFTAAYNQTQQLYNQAMLNRDASLSNTLQMQQQLQQQKQQQYENEVSSSMYGSLPPSQVYSRREYNYGSRPAHAIGDYGNYLHNRAQSLRQLDNLQDFVNHNVGVVPNNLPQVNTFSPATYGYQPSPWNNGFNSTFQTYQQQQAQQIQQQQQQQQQQRAQAEAQLQFQQQQQLQQQRRAINPHQYEAKFPPEDGLNRMYQTYTRRHRTPYNKTGTYSDFSQGQQYSTSSLGRNTRVKPNNNMLKFQTSASRGRSMTNIGREINELLRNQSDRQSPQVLRQHSPRIKRILLTRRYKDHNVYNDLGIRITGGKRLSNGDLGAFVTAVNRGKAFETLGEVQEGDQVLEWNGIFLGGKTYEEVERIVASSKGEIEVIIKSHIPRSRHHSSHRSENVYDNVSEHVRAREAATQKSHQSEHQSNYWPRPEAPPVPAHRSLSPRYPYESRGFNQSNGYGHQSQNYPRRNQGELGRIQIALAYDQINGLLLVYIMGARGLRCREYNGKIIPPNPFVKIYLLPGRKVSNKRRTKYIANTADPEWNQTVEYYVNYQDISGYYLEFTVWDYDRYNDNICLGQVVVSLSDTTVMNNIPRTYPLQRPDESSIVHGLSTNVPAPTTRLQTQSYYNPTSLDLGYPAIC</sequence>
<dbReference type="SUPFAM" id="SSF50156">
    <property type="entry name" value="PDZ domain-like"/>
    <property type="match status" value="1"/>
</dbReference>
<dbReference type="InterPro" id="IPR001478">
    <property type="entry name" value="PDZ"/>
</dbReference>